<dbReference type="Pfam" id="PF01408">
    <property type="entry name" value="GFO_IDH_MocA"/>
    <property type="match status" value="1"/>
</dbReference>
<dbReference type="SUPFAM" id="SSF55347">
    <property type="entry name" value="Glyceraldehyde-3-phosphate dehydrogenase-like, C-terminal domain"/>
    <property type="match status" value="1"/>
</dbReference>
<feature type="domain" description="Gfo/Idh/MocA-like oxidoreductase N-terminal" evidence="1">
    <location>
        <begin position="14"/>
        <end position="120"/>
    </location>
</feature>
<dbReference type="RefSeq" id="WP_195171797.1">
    <property type="nucleotide sequence ID" value="NZ_CP062983.1"/>
</dbReference>
<evidence type="ECO:0000313" key="4">
    <source>
        <dbReference type="Proteomes" id="UP000594468"/>
    </source>
</evidence>
<dbReference type="EMBL" id="CP062983">
    <property type="protein sequence ID" value="QPC83733.1"/>
    <property type="molecule type" value="Genomic_DNA"/>
</dbReference>
<dbReference type="AlphaFoldDB" id="A0A7S8EB55"/>
<dbReference type="InterPro" id="IPR051450">
    <property type="entry name" value="Gfo/Idh/MocA_Oxidoreductases"/>
</dbReference>
<dbReference type="Gene3D" id="3.30.360.10">
    <property type="entry name" value="Dihydrodipicolinate Reductase, domain 2"/>
    <property type="match status" value="1"/>
</dbReference>
<dbReference type="GO" id="GO:0000166">
    <property type="term" value="F:nucleotide binding"/>
    <property type="evidence" value="ECO:0007669"/>
    <property type="project" value="InterPro"/>
</dbReference>
<dbReference type="SUPFAM" id="SSF51735">
    <property type="entry name" value="NAD(P)-binding Rossmann-fold domains"/>
    <property type="match status" value="1"/>
</dbReference>
<evidence type="ECO:0000259" key="1">
    <source>
        <dbReference type="Pfam" id="PF01408"/>
    </source>
</evidence>
<accession>A0A7S8EB55</accession>
<keyword evidence="4" id="KW-1185">Reference proteome</keyword>
<sequence length="361" mass="39402">MIRVAMLSFWHVHGKDYARQAEEHPDTQIVAVWDEDSERGRAEAAKRNVPFYEDLNDLLSQPDIDGVIVDAPTNMHHEVMMAAARAGKHIFTEKVIAATLREAKAILQEVERAGVIFVVAMRRLPMASTQAIKAVIDQGLIGDPTQVLVRDSHSGVLPTPQSPRGMLSDDFLDPEQAQGGALIDMCHSVYLTRYFLGRPESVSAILGYVTGRKVEDNAVLTMHHASGGIGIAQAGYVTAAAPFSIEVHGTQGSVLYSESGIGEFMMRRSKGIQASSRTSSSGPDGKLRILSSQLEGVEWEIREIVTEATLTPFDQWVAHIQHGTTADENNEVALDLTALIEAAYQSMKTGQTIRLDALKTE</sequence>
<evidence type="ECO:0000259" key="2">
    <source>
        <dbReference type="Pfam" id="PF22725"/>
    </source>
</evidence>
<dbReference type="Pfam" id="PF22725">
    <property type="entry name" value="GFO_IDH_MocA_C3"/>
    <property type="match status" value="1"/>
</dbReference>
<name>A0A7S8EB55_9CHLR</name>
<dbReference type="InterPro" id="IPR055170">
    <property type="entry name" value="GFO_IDH_MocA-like_dom"/>
</dbReference>
<feature type="domain" description="GFO/IDH/MocA-like oxidoreductase" evidence="2">
    <location>
        <begin position="130"/>
        <end position="254"/>
    </location>
</feature>
<proteinExistence type="predicted"/>
<dbReference type="InterPro" id="IPR000683">
    <property type="entry name" value="Gfo/Idh/MocA-like_OxRdtase_N"/>
</dbReference>
<dbReference type="Gene3D" id="3.40.50.720">
    <property type="entry name" value="NAD(P)-binding Rossmann-like Domain"/>
    <property type="match status" value="1"/>
</dbReference>
<organism evidence="3 4">
    <name type="scientific">Phototrophicus methaneseepsis</name>
    <dbReference type="NCBI Taxonomy" id="2710758"/>
    <lineage>
        <taxon>Bacteria</taxon>
        <taxon>Bacillati</taxon>
        <taxon>Chloroflexota</taxon>
        <taxon>Candidatus Thermofontia</taxon>
        <taxon>Phototrophicales</taxon>
        <taxon>Phototrophicaceae</taxon>
        <taxon>Phototrophicus</taxon>
    </lineage>
</organism>
<dbReference type="KEGG" id="pmet:G4Y79_04970"/>
<reference evidence="3 4" key="1">
    <citation type="submission" date="2020-02" db="EMBL/GenBank/DDBJ databases">
        <authorList>
            <person name="Zheng R.K."/>
            <person name="Sun C.M."/>
        </authorList>
    </citation>
    <scope>NUCLEOTIDE SEQUENCE [LARGE SCALE GENOMIC DNA]</scope>
    <source>
        <strain evidence="4">rifampicinis</strain>
    </source>
</reference>
<dbReference type="Proteomes" id="UP000594468">
    <property type="component" value="Chromosome"/>
</dbReference>
<dbReference type="InterPro" id="IPR036291">
    <property type="entry name" value="NAD(P)-bd_dom_sf"/>
</dbReference>
<gene>
    <name evidence="3" type="ORF">G4Y79_04970</name>
</gene>
<dbReference type="PANTHER" id="PTHR43377">
    <property type="entry name" value="BILIVERDIN REDUCTASE A"/>
    <property type="match status" value="1"/>
</dbReference>
<evidence type="ECO:0000313" key="3">
    <source>
        <dbReference type="EMBL" id="QPC83733.1"/>
    </source>
</evidence>
<protein>
    <submittedName>
        <fullName evidence="3">Gfo/Idh/MocA family oxidoreductase</fullName>
    </submittedName>
</protein>
<dbReference type="PANTHER" id="PTHR43377:SF1">
    <property type="entry name" value="BILIVERDIN REDUCTASE A"/>
    <property type="match status" value="1"/>
</dbReference>